<comment type="caution">
    <text evidence="5">The sequence shown here is derived from an EMBL/GenBank/DDBJ whole genome shotgun (WGS) entry which is preliminary data.</text>
</comment>
<feature type="repeat" description="ANK" evidence="1">
    <location>
        <begin position="1121"/>
        <end position="1153"/>
    </location>
</feature>
<sequence>MAKCWLFIVCAVAVVGANADDLSDFSNNLATDIGPLLVLFGESMTRQYLSESTSFLDYFIFAMAPIGILTAVVSTIRVCGHSSLRAFIGRSQEGDGVVEAELCTSTSRDVCELFNRGGITRVLGRPNILELVHVRGPEVSHPDPDKAGLFLFRSYLEKEEPDTSGWKMLEGSSVQGEVDGNKPSRANLFAPNPNLSLNVGIVKRSRWVFFAVGAAGFVLQAGVLALAGIGVWILHWNLNRDASSSTDYAPVMFIAGTILMCGGMWSCAVLIGQTTHELCYRRQASSPTSRLLWLQPGPQVIGDQSFDSFAYFENKNNPLQVWTSSRKDFDEKFELYTFLAASAVLIGYIMQFIGLRGMKAWVSLAQLGATIVMSILRGSLRMQRLNRGANKLGDMPDLVVGHELDWLAFELAQQEAQQGSFWHISGQYEKAVDVETQNSGSTNASQAHETSSQDNSKDGPAPTSSPHSPTTSPEHQSGQVDYKDLLPIRVRLAHLTGHISLSNIEDREYQKWKDGYVKVRTKAGKLSAAICQAAESLPQKENPKGDIVLRIKAVTSPNIGDRATHREQLISVTLKPPPESTQTGWKIDSARLEAILGLWMWSLVSDERLETKDDSSHKTSLAETIERARIVSAGPDNNTWDHKSNRQGEMDLWLGPNAIKLPDTTLTLDNDDDYGLINLWRKHKSDTESDRDYWSKEEDKSQSYGSLQRFCGWNPVYESLRSGPLDSIRKLRVQFYSTNLSLLDICAQELFAALTISLTGLLSIGETTLVESAGNVRLDNPTVSALAKAFVEGGLGSYSDALLCIVPAFGNQLPLPAPKVMLEALMGEAETYRKKSEWKRAEILLRWACQRYCRSDGREEGSTPTASDSSFIAKALRATGELYRWSLAQRLDDDRKKFGIRGVEWMTEGYSSAGQSNPEVTEILDCYQAIAKKIAEGPAGKGWIQDTDGIQGTGRTQHPLLQAIQDRTRKEALYHLCFITTGEFGSEYLEPALPLAVRNDWSEVVYAILEMKANPNSQDEDGRTAISYCAQFGYQSYLRPFIDLGTFLDQPDKDQRTPLHWAAQTGRIYASKLLLDTGHVDLNRRDVDGWTPLRWAAEKGHEAVVRLLLEKGADTEATDKDGWTPLRRAAGNGHEAVVRLLLEKGAELESKDEEYNNIQLSIAARYGHAAVLRLLLEKGADTEAKDKDKDGWTPLRWAAENGHEAVVRLLLEKGADTEANDNDGRTPLSIAAENGHEAVVKLLLENGADTEATDKDGWTPLGRAAEKGHEAVIRLLLEKGAELESEDKDSRTPLSIAAQKGHEAVVRLLLEKGAELESEDKDGRTPLSIAARYGHAAVVKLLLEKGGELESKDEEYNNIQLSIAARYGHEAVVRLLLEKGAELESEDKDGRTPLSIAAGYGHEAVVRLLLEKGAKLESEDKDGRTPLSIAAQKGHAAVVKLLLEKGAELESEDKDGRTPLSIAARYGHAAVVKLLLEKGADIEAKDNDSRTPLGWAAENGHEAVVRLLE</sequence>
<dbReference type="PANTHER" id="PTHR24184:SF11">
    <property type="entry name" value="ANKYRIN REPEAT AND SOCS BOX CONTAINING 3"/>
    <property type="match status" value="1"/>
</dbReference>
<keyword evidence="3" id="KW-1133">Transmembrane helix</keyword>
<evidence type="ECO:0000313" key="6">
    <source>
        <dbReference type="Proteomes" id="UP001498476"/>
    </source>
</evidence>
<evidence type="ECO:0000256" key="2">
    <source>
        <dbReference type="SAM" id="MobiDB-lite"/>
    </source>
</evidence>
<keyword evidence="3" id="KW-0812">Transmembrane</keyword>
<accession>A0ABR1GJ08</accession>
<name>A0ABR1GJ08_9HYPO</name>
<dbReference type="SMART" id="SM00248">
    <property type="entry name" value="ANK"/>
    <property type="match status" value="15"/>
</dbReference>
<feature type="repeat" description="ANK" evidence="1">
    <location>
        <begin position="1054"/>
        <end position="1078"/>
    </location>
</feature>
<feature type="repeat" description="ANK" evidence="1">
    <location>
        <begin position="1422"/>
        <end position="1454"/>
    </location>
</feature>
<keyword evidence="3" id="KW-0472">Membrane</keyword>
<keyword evidence="1" id="KW-0040">ANK repeat</keyword>
<evidence type="ECO:0000256" key="1">
    <source>
        <dbReference type="PROSITE-ProRule" id="PRU00023"/>
    </source>
</evidence>
<feature type="repeat" description="ANK" evidence="1">
    <location>
        <begin position="1455"/>
        <end position="1487"/>
    </location>
</feature>
<dbReference type="Pfam" id="PF13637">
    <property type="entry name" value="Ank_4"/>
    <property type="match status" value="2"/>
</dbReference>
<protein>
    <submittedName>
        <fullName evidence="5">Uncharacterized protein</fullName>
    </submittedName>
</protein>
<evidence type="ECO:0000256" key="4">
    <source>
        <dbReference type="SAM" id="SignalP"/>
    </source>
</evidence>
<feature type="transmembrane region" description="Helical" evidence="3">
    <location>
        <begin position="248"/>
        <end position="272"/>
    </location>
</feature>
<feature type="compositionally biased region" description="Polar residues" evidence="2">
    <location>
        <begin position="435"/>
        <end position="454"/>
    </location>
</feature>
<feature type="transmembrane region" description="Helical" evidence="3">
    <location>
        <begin position="58"/>
        <end position="80"/>
    </location>
</feature>
<feature type="transmembrane region" description="Helical" evidence="3">
    <location>
        <begin position="207"/>
        <end position="236"/>
    </location>
</feature>
<dbReference type="Proteomes" id="UP001498476">
    <property type="component" value="Unassembled WGS sequence"/>
</dbReference>
<dbReference type="PRINTS" id="PR01415">
    <property type="entry name" value="ANKYRIN"/>
</dbReference>
<feature type="repeat" description="ANK" evidence="1">
    <location>
        <begin position="1155"/>
        <end position="1187"/>
    </location>
</feature>
<dbReference type="PANTHER" id="PTHR24184">
    <property type="entry name" value="SI:CH211-189E2.2"/>
    <property type="match status" value="1"/>
</dbReference>
<feature type="compositionally biased region" description="Low complexity" evidence="2">
    <location>
        <begin position="462"/>
        <end position="473"/>
    </location>
</feature>
<feature type="repeat" description="ANK" evidence="1">
    <location>
        <begin position="1256"/>
        <end position="1288"/>
    </location>
</feature>
<dbReference type="InterPro" id="IPR002110">
    <property type="entry name" value="Ankyrin_rpt"/>
</dbReference>
<dbReference type="Gene3D" id="1.25.40.20">
    <property type="entry name" value="Ankyrin repeat-containing domain"/>
    <property type="match status" value="5"/>
</dbReference>
<dbReference type="PROSITE" id="PS50088">
    <property type="entry name" value="ANK_REPEAT"/>
    <property type="match status" value="13"/>
</dbReference>
<dbReference type="Pfam" id="PF00023">
    <property type="entry name" value="Ank"/>
    <property type="match status" value="1"/>
</dbReference>
<dbReference type="InterPro" id="IPR036770">
    <property type="entry name" value="Ankyrin_rpt-contain_sf"/>
</dbReference>
<evidence type="ECO:0000313" key="5">
    <source>
        <dbReference type="EMBL" id="KAK7398160.1"/>
    </source>
</evidence>
<proteinExistence type="predicted"/>
<feature type="repeat" description="ANK" evidence="1">
    <location>
        <begin position="1322"/>
        <end position="1354"/>
    </location>
</feature>
<keyword evidence="4" id="KW-0732">Signal</keyword>
<feature type="repeat" description="ANK" evidence="1">
    <location>
        <begin position="1389"/>
        <end position="1421"/>
    </location>
</feature>
<evidence type="ECO:0000256" key="3">
    <source>
        <dbReference type="SAM" id="Phobius"/>
    </source>
</evidence>
<feature type="signal peptide" evidence="4">
    <location>
        <begin position="1"/>
        <end position="19"/>
    </location>
</feature>
<feature type="repeat" description="ANK" evidence="1">
    <location>
        <begin position="1223"/>
        <end position="1255"/>
    </location>
</feature>
<reference evidence="5 6" key="1">
    <citation type="journal article" date="2025" name="Microbiol. Resour. Announc.">
        <title>Draft genome sequences for Neonectria magnoliae and Neonectria punicea, canker pathogens of Liriodendron tulipifera and Acer saccharum in West Virginia.</title>
        <authorList>
            <person name="Petronek H.M."/>
            <person name="Kasson M.T."/>
            <person name="Metheny A.M."/>
            <person name="Stauder C.M."/>
            <person name="Lovett B."/>
            <person name="Lynch S.C."/>
            <person name="Garnas J.R."/>
            <person name="Kasson L.R."/>
            <person name="Stajich J.E."/>
        </authorList>
    </citation>
    <scope>NUCLEOTIDE SEQUENCE [LARGE SCALE GENOMIC DNA]</scope>
    <source>
        <strain evidence="5 6">NRRL 64653</strain>
    </source>
</reference>
<dbReference type="Pfam" id="PF12796">
    <property type="entry name" value="Ank_2"/>
    <property type="match status" value="3"/>
</dbReference>
<feature type="repeat" description="ANK" evidence="1">
    <location>
        <begin position="1088"/>
        <end position="1120"/>
    </location>
</feature>
<dbReference type="SUPFAM" id="SSF48403">
    <property type="entry name" value="Ankyrin repeat"/>
    <property type="match status" value="2"/>
</dbReference>
<feature type="chain" id="PRO_5045633294" evidence="4">
    <location>
        <begin position="20"/>
        <end position="1509"/>
    </location>
</feature>
<keyword evidence="6" id="KW-1185">Reference proteome</keyword>
<feature type="repeat" description="ANK" evidence="1">
    <location>
        <begin position="1289"/>
        <end position="1321"/>
    </location>
</feature>
<dbReference type="PROSITE" id="PS50297">
    <property type="entry name" value="ANK_REP_REGION"/>
    <property type="match status" value="13"/>
</dbReference>
<feature type="repeat" description="ANK" evidence="1">
    <location>
        <begin position="1356"/>
        <end position="1388"/>
    </location>
</feature>
<organism evidence="5 6">
    <name type="scientific">Neonectria punicea</name>
    <dbReference type="NCBI Taxonomy" id="979145"/>
    <lineage>
        <taxon>Eukaryota</taxon>
        <taxon>Fungi</taxon>
        <taxon>Dikarya</taxon>
        <taxon>Ascomycota</taxon>
        <taxon>Pezizomycotina</taxon>
        <taxon>Sordariomycetes</taxon>
        <taxon>Hypocreomycetidae</taxon>
        <taxon>Hypocreales</taxon>
        <taxon>Nectriaceae</taxon>
        <taxon>Neonectria</taxon>
    </lineage>
</organism>
<feature type="region of interest" description="Disordered" evidence="2">
    <location>
        <begin position="434"/>
        <end position="479"/>
    </location>
</feature>
<feature type="transmembrane region" description="Helical" evidence="3">
    <location>
        <begin position="335"/>
        <end position="354"/>
    </location>
</feature>
<gene>
    <name evidence="5" type="ORF">QQX98_012467</name>
</gene>
<feature type="repeat" description="ANK" evidence="1">
    <location>
        <begin position="1190"/>
        <end position="1222"/>
    </location>
</feature>
<dbReference type="EMBL" id="JAZAVJ010000371">
    <property type="protein sequence ID" value="KAK7398160.1"/>
    <property type="molecule type" value="Genomic_DNA"/>
</dbReference>